<dbReference type="PANTHER" id="PTHR13266">
    <property type="entry name" value="PROTEASOME INHIBITOR"/>
    <property type="match status" value="1"/>
</dbReference>
<evidence type="ECO:0000313" key="6">
    <source>
        <dbReference type="EMBL" id="WBW73745.1"/>
    </source>
</evidence>
<dbReference type="EMBL" id="CP115612">
    <property type="protein sequence ID" value="WBW73745.1"/>
    <property type="molecule type" value="Genomic_DNA"/>
</dbReference>
<name>A0AAF0AX47_9SCHI</name>
<evidence type="ECO:0000256" key="3">
    <source>
        <dbReference type="ARBA" id="ARBA00022490"/>
    </source>
</evidence>
<proteinExistence type="inferred from homology"/>
<dbReference type="Proteomes" id="UP001212411">
    <property type="component" value="Chromosome 2"/>
</dbReference>
<evidence type="ECO:0000313" key="7">
    <source>
        <dbReference type="Proteomes" id="UP001212411"/>
    </source>
</evidence>
<dbReference type="AlphaFoldDB" id="A0AAF0AX47"/>
<reference evidence="6 7" key="1">
    <citation type="journal article" date="2023" name="G3 (Bethesda)">
        <title>A high-quality reference genome for the fission yeast Schizosaccharomyces osmophilus.</title>
        <authorList>
            <person name="Jia G.S."/>
            <person name="Zhang W.C."/>
            <person name="Liang Y."/>
            <person name="Liu X.H."/>
            <person name="Rhind N."/>
            <person name="Pidoux A."/>
            <person name="Brysch-Herzberg M."/>
            <person name="Du L.L."/>
        </authorList>
    </citation>
    <scope>NUCLEOTIDE SEQUENCE [LARGE SCALE GENOMIC DNA]</scope>
    <source>
        <strain evidence="6 7">CBS 15793</strain>
    </source>
</reference>
<gene>
    <name evidence="6" type="primary">fub1</name>
    <name evidence="6" type="ORF">SOMG_03050</name>
</gene>
<dbReference type="RefSeq" id="XP_056037988.1">
    <property type="nucleotide sequence ID" value="XM_056181841.1"/>
</dbReference>
<dbReference type="PANTHER" id="PTHR13266:SF1">
    <property type="entry name" value="PROTEASOME INHIBITOR PI31 SUBUNIT"/>
    <property type="match status" value="1"/>
</dbReference>
<comment type="subcellular location">
    <subcellularLocation>
        <location evidence="1">Cytoplasm</location>
    </subcellularLocation>
</comment>
<dbReference type="GO" id="GO:0043161">
    <property type="term" value="P:proteasome-mediated ubiquitin-dependent protein catabolic process"/>
    <property type="evidence" value="ECO:0007669"/>
    <property type="project" value="InterPro"/>
</dbReference>
<dbReference type="GeneID" id="80876530"/>
<dbReference type="InterPro" id="IPR013886">
    <property type="entry name" value="PI31_Prot_C"/>
</dbReference>
<dbReference type="InterPro" id="IPR045128">
    <property type="entry name" value="PI31-like"/>
</dbReference>
<keyword evidence="3" id="KW-0963">Cytoplasm</keyword>
<dbReference type="GO" id="GO:0005737">
    <property type="term" value="C:cytoplasm"/>
    <property type="evidence" value="ECO:0007669"/>
    <property type="project" value="UniProtKB-SubCell"/>
</dbReference>
<comment type="similarity">
    <text evidence="2">Belongs to the proteasome inhibitor PI31 family.</text>
</comment>
<feature type="region of interest" description="Disordered" evidence="4">
    <location>
        <begin position="172"/>
        <end position="271"/>
    </location>
</feature>
<evidence type="ECO:0000256" key="4">
    <source>
        <dbReference type="SAM" id="MobiDB-lite"/>
    </source>
</evidence>
<sequence length="271" mass="29522">MSLLFEEVQKKFHEALLEAGAAFQQCILPGGEVLTQVPKTYTDGAEFIYKYDNAFSVSVKIVHWKNWFYFLCHNTTSNITAARAFQKEDSKGDLDLKSLIDEIIPSNQDIRAQEQGVAVSENPRNVAQSTVHPRFVDVQPSDAPFGMSGPFGNLPSQKPLFPSIGADDLYPAGVGAPSSGNNGGMHPTLNHPIFHPERGTNNTGEEEPPVLPYVPSGARYDPTSPGDLRALHGPSGGQFPQRSSKPGQGFRFPGEPDNDDFMPPGSSDMFM</sequence>
<dbReference type="KEGG" id="som:SOMG_03050"/>
<feature type="domain" description="PI31 proteasome regulator C-terminal" evidence="5">
    <location>
        <begin position="164"/>
        <end position="225"/>
    </location>
</feature>
<protein>
    <submittedName>
        <fullName evidence="6">PI31 proteasome inhibitor Fub1</fullName>
    </submittedName>
</protein>
<dbReference type="Pfam" id="PF08577">
    <property type="entry name" value="PI31_Prot_C"/>
    <property type="match status" value="1"/>
</dbReference>
<dbReference type="GO" id="GO:0070628">
    <property type="term" value="F:proteasome binding"/>
    <property type="evidence" value="ECO:0007669"/>
    <property type="project" value="InterPro"/>
</dbReference>
<evidence type="ECO:0000256" key="2">
    <source>
        <dbReference type="ARBA" id="ARBA00006405"/>
    </source>
</evidence>
<organism evidence="6 7">
    <name type="scientific">Schizosaccharomyces osmophilus</name>
    <dbReference type="NCBI Taxonomy" id="2545709"/>
    <lineage>
        <taxon>Eukaryota</taxon>
        <taxon>Fungi</taxon>
        <taxon>Dikarya</taxon>
        <taxon>Ascomycota</taxon>
        <taxon>Taphrinomycotina</taxon>
        <taxon>Schizosaccharomycetes</taxon>
        <taxon>Schizosaccharomycetales</taxon>
        <taxon>Schizosaccharomycetaceae</taxon>
        <taxon>Schizosaccharomyces</taxon>
    </lineage>
</organism>
<dbReference type="GO" id="GO:0004866">
    <property type="term" value="F:endopeptidase inhibitor activity"/>
    <property type="evidence" value="ECO:0007669"/>
    <property type="project" value="InterPro"/>
</dbReference>
<accession>A0AAF0AX47</accession>
<evidence type="ECO:0000256" key="1">
    <source>
        <dbReference type="ARBA" id="ARBA00004496"/>
    </source>
</evidence>
<keyword evidence="7" id="KW-1185">Reference proteome</keyword>
<evidence type="ECO:0000259" key="5">
    <source>
        <dbReference type="Pfam" id="PF08577"/>
    </source>
</evidence>